<sequence length="21" mass="2389">MISNQEVFNGFLDFLPCSTLI</sequence>
<protein>
    <submittedName>
        <fullName evidence="1">Uncharacterized protein</fullName>
    </submittedName>
</protein>
<reference evidence="2" key="1">
    <citation type="submission" date="2014-09" db="EMBL/GenBank/DDBJ databases">
        <authorList>
            <person name="Mudge J."/>
            <person name="Ramaraj T."/>
            <person name="Lindquist I.E."/>
            <person name="Bharti A.K."/>
            <person name="Sundararajan A."/>
            <person name="Cameron C.T."/>
            <person name="Woodward J.E."/>
            <person name="May G.D."/>
            <person name="Brubaker C."/>
            <person name="Broadhvest J."/>
            <person name="Wilkins T.A."/>
        </authorList>
    </citation>
    <scope>NUCLEOTIDE SEQUENCE</scope>
    <source>
        <strain evidence="2">cv. AKA8401</strain>
    </source>
</reference>
<keyword evidence="2" id="KW-1185">Reference proteome</keyword>
<proteinExistence type="predicted"/>
<accession>A0A0B0NG26</accession>
<dbReference type="AlphaFoldDB" id="A0A0B0NG26"/>
<evidence type="ECO:0000313" key="2">
    <source>
        <dbReference type="Proteomes" id="UP000032142"/>
    </source>
</evidence>
<dbReference type="EMBL" id="KN396210">
    <property type="protein sequence ID" value="KHG11632.1"/>
    <property type="molecule type" value="Genomic_DNA"/>
</dbReference>
<evidence type="ECO:0000313" key="1">
    <source>
        <dbReference type="EMBL" id="KHG11632.1"/>
    </source>
</evidence>
<dbReference type="Proteomes" id="UP000032142">
    <property type="component" value="Unassembled WGS sequence"/>
</dbReference>
<gene>
    <name evidence="1" type="ORF">F383_16217</name>
</gene>
<organism evidence="1 2">
    <name type="scientific">Gossypium arboreum</name>
    <name type="common">Tree cotton</name>
    <name type="synonym">Gossypium nanking</name>
    <dbReference type="NCBI Taxonomy" id="29729"/>
    <lineage>
        <taxon>Eukaryota</taxon>
        <taxon>Viridiplantae</taxon>
        <taxon>Streptophyta</taxon>
        <taxon>Embryophyta</taxon>
        <taxon>Tracheophyta</taxon>
        <taxon>Spermatophyta</taxon>
        <taxon>Magnoliopsida</taxon>
        <taxon>eudicotyledons</taxon>
        <taxon>Gunneridae</taxon>
        <taxon>Pentapetalae</taxon>
        <taxon>rosids</taxon>
        <taxon>malvids</taxon>
        <taxon>Malvales</taxon>
        <taxon>Malvaceae</taxon>
        <taxon>Malvoideae</taxon>
        <taxon>Gossypium</taxon>
    </lineage>
</organism>
<name>A0A0B0NG26_GOSAR</name>